<dbReference type="InterPro" id="IPR001978">
    <property type="entry name" value="Troponin"/>
</dbReference>
<dbReference type="Pfam" id="PF00992">
    <property type="entry name" value="Troponin"/>
    <property type="match status" value="1"/>
</dbReference>
<dbReference type="Proteomes" id="UP000663852">
    <property type="component" value="Unassembled WGS sequence"/>
</dbReference>
<evidence type="ECO:0000256" key="2">
    <source>
        <dbReference type="SAM" id="MobiDB-lite"/>
    </source>
</evidence>
<evidence type="ECO:0008006" key="7">
    <source>
        <dbReference type="Google" id="ProtNLM"/>
    </source>
</evidence>
<protein>
    <recommendedName>
        <fullName evidence="7">Troponin I</fullName>
    </recommendedName>
</protein>
<evidence type="ECO:0000313" key="4">
    <source>
        <dbReference type="EMBL" id="CAF1414242.1"/>
    </source>
</evidence>
<dbReference type="OrthoDB" id="371899at2759"/>
<evidence type="ECO:0000313" key="6">
    <source>
        <dbReference type="Proteomes" id="UP000663852"/>
    </source>
</evidence>
<comment type="similarity">
    <text evidence="1">Belongs to the troponin I family.</text>
</comment>
<dbReference type="PANTHER" id="PTHR13738:SF1">
    <property type="entry name" value="TROPONIN I"/>
    <property type="match status" value="1"/>
</dbReference>
<feature type="compositionally biased region" description="Basic and acidic residues" evidence="2">
    <location>
        <begin position="8"/>
        <end position="33"/>
    </location>
</feature>
<dbReference type="SUPFAM" id="SSF90250">
    <property type="entry name" value="Troponin coil-coiled subunits"/>
    <property type="match status" value="1"/>
</dbReference>
<reference evidence="3" key="1">
    <citation type="submission" date="2021-02" db="EMBL/GenBank/DDBJ databases">
        <authorList>
            <person name="Nowell W R."/>
        </authorList>
    </citation>
    <scope>NUCLEOTIDE SEQUENCE</scope>
</reference>
<dbReference type="Gene3D" id="1.20.5.350">
    <property type="match status" value="1"/>
</dbReference>
<dbReference type="EMBL" id="CAJNOJ010000107">
    <property type="protein sequence ID" value="CAF1124414.1"/>
    <property type="molecule type" value="Genomic_DNA"/>
</dbReference>
<dbReference type="Proteomes" id="UP000663828">
    <property type="component" value="Unassembled WGS sequence"/>
</dbReference>
<dbReference type="InterPro" id="IPR038077">
    <property type="entry name" value="Troponin_sf"/>
</dbReference>
<gene>
    <name evidence="3" type="ORF">EDS130_LOCUS21228</name>
    <name evidence="4" type="ORF">XAT740_LOCUS34850</name>
</gene>
<name>A0A814QUF3_ADIRI</name>
<sequence>MVDEERELTEAEKKARKKADRERKRQEARDAAEKKKRFALTPEKKRKLRLLIMKMATDNLKNAAEQRSLARKNYIEERVKAIPSDLNALNEASLVSLVKDLHRQLNTGEESCYDLEMKIRRQDYEINELTIKVNDAKGKFIKPTLKKVSKTTQKIQKLQKPKEEEIDFRAHLKQSTNKFALKEEHEDKVNFREQIQLKSTKGEHHHEDE</sequence>
<evidence type="ECO:0000313" key="5">
    <source>
        <dbReference type="Proteomes" id="UP000663828"/>
    </source>
</evidence>
<dbReference type="GO" id="GO:0005861">
    <property type="term" value="C:troponin complex"/>
    <property type="evidence" value="ECO:0007669"/>
    <property type="project" value="InterPro"/>
</dbReference>
<dbReference type="EMBL" id="CAJNOR010003441">
    <property type="protein sequence ID" value="CAF1414242.1"/>
    <property type="molecule type" value="Genomic_DNA"/>
</dbReference>
<keyword evidence="5" id="KW-1185">Reference proteome</keyword>
<evidence type="ECO:0000256" key="1">
    <source>
        <dbReference type="ARBA" id="ARBA00009930"/>
    </source>
</evidence>
<feature type="region of interest" description="Disordered" evidence="2">
    <location>
        <begin position="1"/>
        <end position="38"/>
    </location>
</feature>
<dbReference type="PANTHER" id="PTHR13738">
    <property type="entry name" value="TROPONIN I"/>
    <property type="match status" value="1"/>
</dbReference>
<accession>A0A814QUF3</accession>
<proteinExistence type="inferred from homology"/>
<dbReference type="AlphaFoldDB" id="A0A814QUF3"/>
<organism evidence="3 6">
    <name type="scientific">Adineta ricciae</name>
    <name type="common">Rotifer</name>
    <dbReference type="NCBI Taxonomy" id="249248"/>
    <lineage>
        <taxon>Eukaryota</taxon>
        <taxon>Metazoa</taxon>
        <taxon>Spiralia</taxon>
        <taxon>Gnathifera</taxon>
        <taxon>Rotifera</taxon>
        <taxon>Eurotatoria</taxon>
        <taxon>Bdelloidea</taxon>
        <taxon>Adinetida</taxon>
        <taxon>Adinetidae</taxon>
        <taxon>Adineta</taxon>
    </lineage>
</organism>
<comment type="caution">
    <text evidence="3">The sequence shown here is derived from an EMBL/GenBank/DDBJ whole genome shotgun (WGS) entry which is preliminary data.</text>
</comment>
<dbReference type="InterPro" id="IPR050875">
    <property type="entry name" value="Troponin_I"/>
</dbReference>
<dbReference type="GO" id="GO:0006936">
    <property type="term" value="P:muscle contraction"/>
    <property type="evidence" value="ECO:0007669"/>
    <property type="project" value="TreeGrafter"/>
</dbReference>
<evidence type="ECO:0000313" key="3">
    <source>
        <dbReference type="EMBL" id="CAF1124414.1"/>
    </source>
</evidence>